<sequence length="306" mass="34197">MSLTLRQLKYFVAAAELGQISQAAIQLAISQSAVTTAIRELEDIVGSPLFLRGANGVALTETGRGFLNHAYNILSSVDEALRMPRADARESGRLLLAASYTVIGYFLPYHLQRLSQLYPNLDIQLHELNRNAIEEGLIAHRYDMAVLLTSNVVNPELAVEHFFGSPRRLWVPARHPLLARDTVTLEDVAEEPFIMLTVDEAAHTALRYWSETPFRPDVRLRTSSVEAVRSTVANGGGVAVLSDMVYRPWSLEGRRIETIQLKDPIPPMNVGLAWRKGTDISGPRRVLRDYFRHAYALPRGTDSVRV</sequence>
<dbReference type="InterPro" id="IPR036388">
    <property type="entry name" value="WH-like_DNA-bd_sf"/>
</dbReference>
<keyword evidence="2" id="KW-0805">Transcription regulation</keyword>
<protein>
    <submittedName>
        <fullName evidence="6">HTH-type transcriptional regulator HdfR</fullName>
    </submittedName>
</protein>
<keyword evidence="4" id="KW-0804">Transcription</keyword>
<dbReference type="AlphaFoldDB" id="A0A6S7AEP7"/>
<evidence type="ECO:0000256" key="4">
    <source>
        <dbReference type="ARBA" id="ARBA00023163"/>
    </source>
</evidence>
<feature type="domain" description="HTH lysR-type" evidence="5">
    <location>
        <begin position="3"/>
        <end position="60"/>
    </location>
</feature>
<dbReference type="PANTHER" id="PTHR30346:SF0">
    <property type="entry name" value="HCA OPERON TRANSCRIPTIONAL ACTIVATOR HCAR"/>
    <property type="match status" value="1"/>
</dbReference>
<dbReference type="PANTHER" id="PTHR30346">
    <property type="entry name" value="TRANSCRIPTIONAL DUAL REGULATOR HCAR-RELATED"/>
    <property type="match status" value="1"/>
</dbReference>
<dbReference type="EMBL" id="CADIJO010000005">
    <property type="protein sequence ID" value="CAB3686672.1"/>
    <property type="molecule type" value="Genomic_DNA"/>
</dbReference>
<comment type="similarity">
    <text evidence="1">Belongs to the LysR transcriptional regulatory family.</text>
</comment>
<dbReference type="Gene3D" id="1.10.10.10">
    <property type="entry name" value="Winged helix-like DNA-binding domain superfamily/Winged helix DNA-binding domain"/>
    <property type="match status" value="1"/>
</dbReference>
<evidence type="ECO:0000256" key="2">
    <source>
        <dbReference type="ARBA" id="ARBA00023015"/>
    </source>
</evidence>
<evidence type="ECO:0000259" key="5">
    <source>
        <dbReference type="PROSITE" id="PS50931"/>
    </source>
</evidence>
<dbReference type="PROSITE" id="PS50931">
    <property type="entry name" value="HTH_LYSR"/>
    <property type="match status" value="1"/>
</dbReference>
<organism evidence="6 7">
    <name type="scientific">Achromobacter deleyi</name>
    <dbReference type="NCBI Taxonomy" id="1353891"/>
    <lineage>
        <taxon>Bacteria</taxon>
        <taxon>Pseudomonadati</taxon>
        <taxon>Pseudomonadota</taxon>
        <taxon>Betaproteobacteria</taxon>
        <taxon>Burkholderiales</taxon>
        <taxon>Alcaligenaceae</taxon>
        <taxon>Achromobacter</taxon>
    </lineage>
</organism>
<dbReference type="GO" id="GO:0003700">
    <property type="term" value="F:DNA-binding transcription factor activity"/>
    <property type="evidence" value="ECO:0007669"/>
    <property type="project" value="InterPro"/>
</dbReference>
<evidence type="ECO:0000256" key="3">
    <source>
        <dbReference type="ARBA" id="ARBA00023125"/>
    </source>
</evidence>
<name>A0A6S7AEP7_9BURK</name>
<reference evidence="6 7" key="1">
    <citation type="submission" date="2020-04" db="EMBL/GenBank/DDBJ databases">
        <authorList>
            <person name="De Canck E."/>
        </authorList>
    </citation>
    <scope>NUCLEOTIDE SEQUENCE [LARGE SCALE GENOMIC DNA]</scope>
    <source>
        <strain evidence="6 7">LMG 3458</strain>
    </source>
</reference>
<dbReference type="GO" id="GO:0003677">
    <property type="term" value="F:DNA binding"/>
    <property type="evidence" value="ECO:0007669"/>
    <property type="project" value="UniProtKB-KW"/>
</dbReference>
<dbReference type="SUPFAM" id="SSF53850">
    <property type="entry name" value="Periplasmic binding protein-like II"/>
    <property type="match status" value="1"/>
</dbReference>
<dbReference type="InterPro" id="IPR005119">
    <property type="entry name" value="LysR_subst-bd"/>
</dbReference>
<evidence type="ECO:0000313" key="6">
    <source>
        <dbReference type="EMBL" id="CAB3686672.1"/>
    </source>
</evidence>
<dbReference type="Proteomes" id="UP000494111">
    <property type="component" value="Unassembled WGS sequence"/>
</dbReference>
<accession>A0A6S7AEP7</accession>
<dbReference type="PRINTS" id="PR00039">
    <property type="entry name" value="HTHLYSR"/>
</dbReference>
<dbReference type="GO" id="GO:0032993">
    <property type="term" value="C:protein-DNA complex"/>
    <property type="evidence" value="ECO:0007669"/>
    <property type="project" value="TreeGrafter"/>
</dbReference>
<keyword evidence="3" id="KW-0238">DNA-binding</keyword>
<dbReference type="Pfam" id="PF00126">
    <property type="entry name" value="HTH_1"/>
    <property type="match status" value="1"/>
</dbReference>
<dbReference type="RefSeq" id="WP_175192565.1">
    <property type="nucleotide sequence ID" value="NZ_CADIJO010000005.1"/>
</dbReference>
<gene>
    <name evidence="6" type="primary">hdfR_6</name>
    <name evidence="6" type="ORF">LMG3458_01906</name>
</gene>
<dbReference type="Pfam" id="PF03466">
    <property type="entry name" value="LysR_substrate"/>
    <property type="match status" value="1"/>
</dbReference>
<dbReference type="InterPro" id="IPR036390">
    <property type="entry name" value="WH_DNA-bd_sf"/>
</dbReference>
<dbReference type="FunFam" id="1.10.10.10:FF:000001">
    <property type="entry name" value="LysR family transcriptional regulator"/>
    <property type="match status" value="1"/>
</dbReference>
<dbReference type="SUPFAM" id="SSF46785">
    <property type="entry name" value="Winged helix' DNA-binding domain"/>
    <property type="match status" value="1"/>
</dbReference>
<dbReference type="Gene3D" id="3.40.190.10">
    <property type="entry name" value="Periplasmic binding protein-like II"/>
    <property type="match status" value="2"/>
</dbReference>
<dbReference type="InterPro" id="IPR000847">
    <property type="entry name" value="LysR_HTH_N"/>
</dbReference>
<evidence type="ECO:0000313" key="7">
    <source>
        <dbReference type="Proteomes" id="UP000494111"/>
    </source>
</evidence>
<proteinExistence type="inferred from homology"/>
<evidence type="ECO:0000256" key="1">
    <source>
        <dbReference type="ARBA" id="ARBA00009437"/>
    </source>
</evidence>